<feature type="non-terminal residue" evidence="2">
    <location>
        <position position="51"/>
    </location>
</feature>
<feature type="region of interest" description="Disordered" evidence="1">
    <location>
        <begin position="1"/>
        <end position="51"/>
    </location>
</feature>
<evidence type="ECO:0000313" key="2">
    <source>
        <dbReference type="EMBL" id="CAA9379538.1"/>
    </source>
</evidence>
<name>A0A6J4N6V2_9ACTN</name>
<gene>
    <name evidence="2" type="ORF">AVDCRST_MAG32-1435</name>
</gene>
<feature type="non-terminal residue" evidence="2">
    <location>
        <position position="1"/>
    </location>
</feature>
<feature type="compositionally biased region" description="Basic and acidic residues" evidence="1">
    <location>
        <begin position="1"/>
        <end position="24"/>
    </location>
</feature>
<protein>
    <submittedName>
        <fullName evidence="2">Uncharacterized protein</fullName>
    </submittedName>
</protein>
<accession>A0A6J4N6V2</accession>
<dbReference type="AlphaFoldDB" id="A0A6J4N6V2"/>
<organism evidence="2">
    <name type="scientific">uncultured Nocardioides sp</name>
    <dbReference type="NCBI Taxonomy" id="198441"/>
    <lineage>
        <taxon>Bacteria</taxon>
        <taxon>Bacillati</taxon>
        <taxon>Actinomycetota</taxon>
        <taxon>Actinomycetes</taxon>
        <taxon>Propionibacteriales</taxon>
        <taxon>Nocardioidaceae</taxon>
        <taxon>Nocardioides</taxon>
        <taxon>environmental samples</taxon>
    </lineage>
</organism>
<proteinExistence type="predicted"/>
<feature type="compositionally biased region" description="Basic and acidic residues" evidence="1">
    <location>
        <begin position="42"/>
        <end position="51"/>
    </location>
</feature>
<dbReference type="EMBL" id="CADCUM010000067">
    <property type="protein sequence ID" value="CAA9379538.1"/>
    <property type="molecule type" value="Genomic_DNA"/>
</dbReference>
<evidence type="ECO:0000256" key="1">
    <source>
        <dbReference type="SAM" id="MobiDB-lite"/>
    </source>
</evidence>
<sequence length="51" mass="5938">DDSQVDPRDRRRSVGPDGDDDRHGVLGQAGAGHPRRHRRRREERQGRREVL</sequence>
<reference evidence="2" key="1">
    <citation type="submission" date="2020-02" db="EMBL/GenBank/DDBJ databases">
        <authorList>
            <person name="Meier V. D."/>
        </authorList>
    </citation>
    <scope>NUCLEOTIDE SEQUENCE</scope>
    <source>
        <strain evidence="2">AVDCRST_MAG32</strain>
    </source>
</reference>